<proteinExistence type="predicted"/>
<dbReference type="VEuPathDB" id="AmoebaDB:NfTy_009800"/>
<reference evidence="1 2" key="1">
    <citation type="journal article" date="2019" name="Sci. Rep.">
        <title>Nanopore sequencing improves the draft genome of the human pathogenic amoeba Naegleria fowleri.</title>
        <authorList>
            <person name="Liechti N."/>
            <person name="Schurch N."/>
            <person name="Bruggmann R."/>
            <person name="Wittwer M."/>
        </authorList>
    </citation>
    <scope>NUCLEOTIDE SEQUENCE [LARGE SCALE GENOMIC DNA]</scope>
    <source>
        <strain evidence="1 2">ATCC 30894</strain>
    </source>
</reference>
<dbReference type="EMBL" id="VFQX01000058">
    <property type="protein sequence ID" value="KAF0973861.1"/>
    <property type="molecule type" value="Genomic_DNA"/>
</dbReference>
<comment type="caution">
    <text evidence="1">The sequence shown here is derived from an EMBL/GenBank/DDBJ whole genome shotgun (WGS) entry which is preliminary data.</text>
</comment>
<gene>
    <name evidence="1" type="ORF">FDP41_007248</name>
</gene>
<keyword evidence="2" id="KW-1185">Reference proteome</keyword>
<evidence type="ECO:0000313" key="2">
    <source>
        <dbReference type="Proteomes" id="UP000444721"/>
    </source>
</evidence>
<accession>A0A6A5BHE4</accession>
<dbReference type="VEuPathDB" id="AmoebaDB:NF0089070"/>
<dbReference type="AlphaFoldDB" id="A0A6A5BHE4"/>
<protein>
    <submittedName>
        <fullName evidence="1">Uncharacterized protein</fullName>
    </submittedName>
</protein>
<dbReference type="OrthoDB" id="10517806at2759"/>
<sequence>MHAQNVFKSISQEMIQGGSPNDGDDELSIPSSASPIVTTSSRSFINNGVIYLDSPSKISECLESFLEPLNFQSITIGPSADSLEATLLQSFPSKDYVNSILNRDSFPSSLNCPLFVYRNKDMISLIDSLVINSISSSPSLKQHIDNSNHRTCQLQQASNDLNKLLQELSGRNPPTRKKIEKKRTKSSILERRKCRFSIQTDSLGE</sequence>
<name>A0A6A5BHE4_NAEFO</name>
<dbReference type="GeneID" id="68114466"/>
<dbReference type="RefSeq" id="XP_044558574.1">
    <property type="nucleotide sequence ID" value="XM_044710972.1"/>
</dbReference>
<dbReference type="VEuPathDB" id="AmoebaDB:FDP41_007248"/>
<dbReference type="Proteomes" id="UP000444721">
    <property type="component" value="Unassembled WGS sequence"/>
</dbReference>
<evidence type="ECO:0000313" key="1">
    <source>
        <dbReference type="EMBL" id="KAF0973861.1"/>
    </source>
</evidence>
<organism evidence="1 2">
    <name type="scientific">Naegleria fowleri</name>
    <name type="common">Brain eating amoeba</name>
    <dbReference type="NCBI Taxonomy" id="5763"/>
    <lineage>
        <taxon>Eukaryota</taxon>
        <taxon>Discoba</taxon>
        <taxon>Heterolobosea</taxon>
        <taxon>Tetramitia</taxon>
        <taxon>Eutetramitia</taxon>
        <taxon>Vahlkampfiidae</taxon>
        <taxon>Naegleria</taxon>
    </lineage>
</organism>